<dbReference type="PANTHER" id="PTHR42847:SF4">
    <property type="entry name" value="ALKANESULFONATE MONOOXYGENASE-RELATED"/>
    <property type="match status" value="1"/>
</dbReference>
<name>A0A916UUZ6_9HYPH</name>
<dbReference type="NCBIfam" id="TIGR03619">
    <property type="entry name" value="F420_Rv2161c"/>
    <property type="match status" value="1"/>
</dbReference>
<dbReference type="InterPro" id="IPR036661">
    <property type="entry name" value="Luciferase-like_sf"/>
</dbReference>
<evidence type="ECO:0000256" key="3">
    <source>
        <dbReference type="ARBA" id="ARBA00023002"/>
    </source>
</evidence>
<comment type="caution">
    <text evidence="6">The sequence shown here is derived from an EMBL/GenBank/DDBJ whole genome shotgun (WGS) entry which is preliminary data.</text>
</comment>
<dbReference type="Pfam" id="PF00296">
    <property type="entry name" value="Bac_luciferase"/>
    <property type="match status" value="1"/>
</dbReference>
<evidence type="ECO:0000256" key="4">
    <source>
        <dbReference type="ARBA" id="ARBA00023033"/>
    </source>
</evidence>
<dbReference type="InterPro" id="IPR019921">
    <property type="entry name" value="Lucif-like_OxRdtase_Rv2161c"/>
</dbReference>
<evidence type="ECO:0000256" key="2">
    <source>
        <dbReference type="ARBA" id="ARBA00022643"/>
    </source>
</evidence>
<keyword evidence="1" id="KW-0285">Flavoprotein</keyword>
<reference evidence="6" key="1">
    <citation type="journal article" date="2014" name="Int. J. Syst. Evol. Microbiol.">
        <title>Complete genome sequence of Corynebacterium casei LMG S-19264T (=DSM 44701T), isolated from a smear-ripened cheese.</title>
        <authorList>
            <consortium name="US DOE Joint Genome Institute (JGI-PGF)"/>
            <person name="Walter F."/>
            <person name="Albersmeier A."/>
            <person name="Kalinowski J."/>
            <person name="Ruckert C."/>
        </authorList>
    </citation>
    <scope>NUCLEOTIDE SEQUENCE</scope>
    <source>
        <strain evidence="6">CGMCC 1.12919</strain>
    </source>
</reference>
<sequence length="282" mass="30589">MKLGVFGINMGAIAVNPSLLTEVVKAAEDLGYDSVWTGEHMCLPAPRVRPSPLEPTEPLLDPMPALTWAGAFTSKILLGTGVLLLPQRNPVALAKEVASVDVLTGGRFLLGIGVGYLEPEFRAVGVPLEHRGKRTDEYLAAMQALWSMDAPAYHGEFVSFEGVDAYPRPTRREGPPVVIGGHSPAAYRRTVRFADEWFGFATDIEQTKVSLAGLAEAQQRHGLGRAKGRLTISVTPPMAATPQMVDDYAAIGVDRLNLNMRGRDRDAYLSFLEQNAPAKLVR</sequence>
<keyword evidence="2" id="KW-0288">FMN</keyword>
<proteinExistence type="predicted"/>
<protein>
    <recommendedName>
        <fullName evidence="5">Luciferase-like domain-containing protein</fullName>
    </recommendedName>
</protein>
<dbReference type="EMBL" id="BMGG01000011">
    <property type="protein sequence ID" value="GGC89777.1"/>
    <property type="molecule type" value="Genomic_DNA"/>
</dbReference>
<dbReference type="InterPro" id="IPR050172">
    <property type="entry name" value="SsuD_RutA_monooxygenase"/>
</dbReference>
<dbReference type="PANTHER" id="PTHR42847">
    <property type="entry name" value="ALKANESULFONATE MONOOXYGENASE"/>
    <property type="match status" value="1"/>
</dbReference>
<dbReference type="AlphaFoldDB" id="A0A916UUZ6"/>
<dbReference type="InterPro" id="IPR011251">
    <property type="entry name" value="Luciferase-like_dom"/>
</dbReference>
<gene>
    <name evidence="6" type="ORF">GCM10010994_54540</name>
</gene>
<dbReference type="Proteomes" id="UP000637002">
    <property type="component" value="Unassembled WGS sequence"/>
</dbReference>
<dbReference type="SUPFAM" id="SSF51679">
    <property type="entry name" value="Bacterial luciferase-like"/>
    <property type="match status" value="1"/>
</dbReference>
<keyword evidence="3" id="KW-0560">Oxidoreductase</keyword>
<feature type="domain" description="Luciferase-like" evidence="5">
    <location>
        <begin position="18"/>
        <end position="250"/>
    </location>
</feature>
<evidence type="ECO:0000259" key="5">
    <source>
        <dbReference type="Pfam" id="PF00296"/>
    </source>
</evidence>
<dbReference type="GO" id="GO:0046306">
    <property type="term" value="P:alkanesulfonate catabolic process"/>
    <property type="evidence" value="ECO:0007669"/>
    <property type="project" value="TreeGrafter"/>
</dbReference>
<accession>A0A916UUZ6</accession>
<keyword evidence="4" id="KW-0503">Monooxygenase</keyword>
<organism evidence="6 7">
    <name type="scientific">Chelatococcus reniformis</name>
    <dbReference type="NCBI Taxonomy" id="1494448"/>
    <lineage>
        <taxon>Bacteria</taxon>
        <taxon>Pseudomonadati</taxon>
        <taxon>Pseudomonadota</taxon>
        <taxon>Alphaproteobacteria</taxon>
        <taxon>Hyphomicrobiales</taxon>
        <taxon>Chelatococcaceae</taxon>
        <taxon>Chelatococcus</taxon>
    </lineage>
</organism>
<evidence type="ECO:0000256" key="1">
    <source>
        <dbReference type="ARBA" id="ARBA00022630"/>
    </source>
</evidence>
<reference evidence="6" key="2">
    <citation type="submission" date="2020-09" db="EMBL/GenBank/DDBJ databases">
        <authorList>
            <person name="Sun Q."/>
            <person name="Zhou Y."/>
        </authorList>
    </citation>
    <scope>NUCLEOTIDE SEQUENCE</scope>
    <source>
        <strain evidence="6">CGMCC 1.12919</strain>
    </source>
</reference>
<evidence type="ECO:0000313" key="7">
    <source>
        <dbReference type="Proteomes" id="UP000637002"/>
    </source>
</evidence>
<evidence type="ECO:0000313" key="6">
    <source>
        <dbReference type="EMBL" id="GGC89777.1"/>
    </source>
</evidence>
<dbReference type="Gene3D" id="3.20.20.30">
    <property type="entry name" value="Luciferase-like domain"/>
    <property type="match status" value="1"/>
</dbReference>
<dbReference type="GO" id="GO:0008726">
    <property type="term" value="F:alkanesulfonate monooxygenase activity"/>
    <property type="evidence" value="ECO:0007669"/>
    <property type="project" value="TreeGrafter"/>
</dbReference>
<keyword evidence="7" id="KW-1185">Reference proteome</keyword>